<name>A0A4R4ZLB8_9ACTN</name>
<dbReference type="Pfam" id="PF13468">
    <property type="entry name" value="Glyoxalase_3"/>
    <property type="match status" value="1"/>
</dbReference>
<dbReference type="RefSeq" id="WP_132168881.1">
    <property type="nucleotide sequence ID" value="NZ_SMKX01000048.1"/>
</dbReference>
<comment type="caution">
    <text evidence="2">The sequence shown here is derived from an EMBL/GenBank/DDBJ whole genome shotgun (WGS) entry which is preliminary data.</text>
</comment>
<evidence type="ECO:0000313" key="3">
    <source>
        <dbReference type="Proteomes" id="UP000295124"/>
    </source>
</evidence>
<dbReference type="InterPro" id="IPR025870">
    <property type="entry name" value="Glyoxalase-like_dom"/>
</dbReference>
<keyword evidence="3" id="KW-1185">Reference proteome</keyword>
<sequence>MTDSLLDHLVYATPDLLATVDRFAEATGIRPVEGGRHEAWGTRNYLVGLGGTTYLEFIGPDPEASEVSLFDVSREQLLTWAIHPTDLESALAAARAAGADLGEIFPGSRTTPAGELLSWRVTGANPRPYEGVVPFLIDWADSPHPALSLPVAELVDFQGTHPQPAEVQTILQALGAELTVVEGPPALAASVRGPAGTFHLS</sequence>
<dbReference type="AlphaFoldDB" id="A0A4R4ZLB8"/>
<dbReference type="Gene3D" id="3.10.180.10">
    <property type="entry name" value="2,3-Dihydroxybiphenyl 1,2-Dioxygenase, domain 1"/>
    <property type="match status" value="1"/>
</dbReference>
<dbReference type="InterPro" id="IPR029068">
    <property type="entry name" value="Glyas_Bleomycin-R_OHBP_Dase"/>
</dbReference>
<organism evidence="2 3">
    <name type="scientific">Kribbella antibiotica</name>
    <dbReference type="NCBI Taxonomy" id="190195"/>
    <lineage>
        <taxon>Bacteria</taxon>
        <taxon>Bacillati</taxon>
        <taxon>Actinomycetota</taxon>
        <taxon>Actinomycetes</taxon>
        <taxon>Propionibacteriales</taxon>
        <taxon>Kribbellaceae</taxon>
        <taxon>Kribbella</taxon>
    </lineage>
</organism>
<dbReference type="EMBL" id="SMKX01000048">
    <property type="protein sequence ID" value="TDD58654.1"/>
    <property type="molecule type" value="Genomic_DNA"/>
</dbReference>
<protein>
    <submittedName>
        <fullName evidence="2">VOC family protein</fullName>
    </submittedName>
</protein>
<evidence type="ECO:0000259" key="1">
    <source>
        <dbReference type="Pfam" id="PF13468"/>
    </source>
</evidence>
<reference evidence="2 3" key="1">
    <citation type="submission" date="2019-03" db="EMBL/GenBank/DDBJ databases">
        <title>Draft genome sequences of novel Actinobacteria.</title>
        <authorList>
            <person name="Sahin N."/>
            <person name="Ay H."/>
            <person name="Saygin H."/>
        </authorList>
    </citation>
    <scope>NUCLEOTIDE SEQUENCE [LARGE SCALE GENOMIC DNA]</scope>
    <source>
        <strain evidence="2 3">JCM 13523</strain>
    </source>
</reference>
<dbReference type="SUPFAM" id="SSF54593">
    <property type="entry name" value="Glyoxalase/Bleomycin resistance protein/Dihydroxybiphenyl dioxygenase"/>
    <property type="match status" value="1"/>
</dbReference>
<dbReference type="Proteomes" id="UP000295124">
    <property type="component" value="Unassembled WGS sequence"/>
</dbReference>
<dbReference type="PANTHER" id="PTHR40265:SF1">
    <property type="entry name" value="GLYOXALASE-LIKE DOMAIN-CONTAINING PROTEIN"/>
    <property type="match status" value="1"/>
</dbReference>
<evidence type="ECO:0000313" key="2">
    <source>
        <dbReference type="EMBL" id="TDD58654.1"/>
    </source>
</evidence>
<dbReference type="PANTHER" id="PTHR40265">
    <property type="entry name" value="BLL2707 PROTEIN"/>
    <property type="match status" value="1"/>
</dbReference>
<proteinExistence type="predicted"/>
<accession>A0A4R4ZLB8</accession>
<dbReference type="OrthoDB" id="3227561at2"/>
<gene>
    <name evidence="2" type="ORF">E1263_18265</name>
</gene>
<feature type="domain" description="Glyoxalase-like" evidence="1">
    <location>
        <begin position="6"/>
        <end position="174"/>
    </location>
</feature>